<dbReference type="RefSeq" id="WP_135463968.1">
    <property type="nucleotide sequence ID" value="NZ_SRLC01000002.1"/>
</dbReference>
<dbReference type="AlphaFoldDB" id="A0A4Z0PUJ9"/>
<dbReference type="Gene3D" id="3.40.50.20">
    <property type="match status" value="1"/>
</dbReference>
<accession>A0A4Z0PUJ9</accession>
<protein>
    <recommendedName>
        <fullName evidence="1">Prokaryotic glutathione synthetase ATP-binding domain-containing protein</fullName>
    </recommendedName>
</protein>
<dbReference type="Gene3D" id="3.30.1490.20">
    <property type="entry name" value="ATP-grasp fold, A domain"/>
    <property type="match status" value="1"/>
</dbReference>
<evidence type="ECO:0000259" key="1">
    <source>
        <dbReference type="Pfam" id="PF02955"/>
    </source>
</evidence>
<dbReference type="PANTHER" id="PTHR39217:SF1">
    <property type="entry name" value="GLUTATHIONE SYNTHETASE"/>
    <property type="match status" value="1"/>
</dbReference>
<dbReference type="OrthoDB" id="3373978at2"/>
<feature type="domain" description="Prokaryotic glutathione synthetase ATP-binding" evidence="1">
    <location>
        <begin position="133"/>
        <end position="250"/>
    </location>
</feature>
<dbReference type="InterPro" id="IPR004218">
    <property type="entry name" value="GSHS_ATP-bd"/>
</dbReference>
<comment type="caution">
    <text evidence="2">The sequence shown here is derived from an EMBL/GenBank/DDBJ whole genome shotgun (WGS) entry which is preliminary data.</text>
</comment>
<dbReference type="GO" id="GO:0005524">
    <property type="term" value="F:ATP binding"/>
    <property type="evidence" value="ECO:0007669"/>
    <property type="project" value="InterPro"/>
</dbReference>
<proteinExistence type="predicted"/>
<evidence type="ECO:0000313" key="2">
    <source>
        <dbReference type="EMBL" id="TGE21418.1"/>
    </source>
</evidence>
<dbReference type="Proteomes" id="UP000297549">
    <property type="component" value="Unassembled WGS sequence"/>
</dbReference>
<dbReference type="InterPro" id="IPR053191">
    <property type="entry name" value="DcsG_Biosynth_Enzyme"/>
</dbReference>
<dbReference type="GO" id="GO:0004363">
    <property type="term" value="F:glutathione synthase activity"/>
    <property type="evidence" value="ECO:0007669"/>
    <property type="project" value="InterPro"/>
</dbReference>
<gene>
    <name evidence="2" type="ORF">E5K00_14105</name>
</gene>
<reference evidence="2 3" key="1">
    <citation type="submission" date="2019-04" db="EMBL/GenBank/DDBJ databases">
        <authorList>
            <person name="Feng G."/>
            <person name="Zhang J."/>
            <person name="Zhu H."/>
        </authorList>
    </citation>
    <scope>NUCLEOTIDE SEQUENCE [LARGE SCALE GENOMIC DNA]</scope>
    <source>
        <strain evidence="2 3">JCM 31653</strain>
    </source>
</reference>
<dbReference type="Pfam" id="PF02955">
    <property type="entry name" value="GSH-S_ATP"/>
    <property type="match status" value="1"/>
</dbReference>
<dbReference type="Gene3D" id="3.30.470.20">
    <property type="entry name" value="ATP-grasp fold, B domain"/>
    <property type="match status" value="1"/>
</dbReference>
<dbReference type="SUPFAM" id="SSF56059">
    <property type="entry name" value="Glutathione synthetase ATP-binding domain-like"/>
    <property type="match status" value="1"/>
</dbReference>
<sequence>MNIALVTCESLAQYAAPTVEDEDTLLTRYLRQQGHQVAPRVWTNPAVDWAGYDKVVVKSPWDYFDRVDDFYAWLDRMDATGIELLNPSAIIRWNADKKYLRDLEQVGVKIVPTHWLPKGSTVVIDELFDILHSDQLVVKPAVSGGAKNTFTLTRPETAERLPELTELVQHEDFLVQPFQPEIQTEGEWSLIYLGGKYSHCVLKTPKSGDFRVQHYLGGGIEPREAPAHLRQAADQIVAQFAQGCLYARVDGVDAGGEFLLMELELIEPFLYLDSSEGAFARYEAALHQ</sequence>
<dbReference type="PANTHER" id="PTHR39217">
    <property type="match status" value="1"/>
</dbReference>
<dbReference type="InterPro" id="IPR013815">
    <property type="entry name" value="ATP_grasp_subdomain_1"/>
</dbReference>
<organism evidence="2 3">
    <name type="scientific">Hymenobacter aquaticus</name>
    <dbReference type="NCBI Taxonomy" id="1867101"/>
    <lineage>
        <taxon>Bacteria</taxon>
        <taxon>Pseudomonadati</taxon>
        <taxon>Bacteroidota</taxon>
        <taxon>Cytophagia</taxon>
        <taxon>Cytophagales</taxon>
        <taxon>Hymenobacteraceae</taxon>
        <taxon>Hymenobacter</taxon>
    </lineage>
</organism>
<name>A0A4Z0PUJ9_9BACT</name>
<evidence type="ECO:0000313" key="3">
    <source>
        <dbReference type="Proteomes" id="UP000297549"/>
    </source>
</evidence>
<keyword evidence="3" id="KW-1185">Reference proteome</keyword>
<dbReference type="EMBL" id="SRLC01000002">
    <property type="protein sequence ID" value="TGE21418.1"/>
    <property type="molecule type" value="Genomic_DNA"/>
</dbReference>